<dbReference type="Pfam" id="PF05742">
    <property type="entry name" value="TANGO2"/>
    <property type="match status" value="1"/>
</dbReference>
<dbReference type="Proteomes" id="UP000007266">
    <property type="component" value="Linkage group 6"/>
</dbReference>
<protein>
    <submittedName>
        <fullName evidence="1">Transport and Golgi organization protein 2-like Protein</fullName>
    </submittedName>
</protein>
<evidence type="ECO:0000313" key="1">
    <source>
        <dbReference type="EMBL" id="EFA05078.1"/>
    </source>
</evidence>
<proteinExistence type="predicted"/>
<dbReference type="GO" id="GO:0007030">
    <property type="term" value="P:Golgi organization"/>
    <property type="evidence" value="ECO:0000318"/>
    <property type="project" value="GO_Central"/>
</dbReference>
<accession>D2A5G9</accession>
<organism evidence="1 2">
    <name type="scientific">Tribolium castaneum</name>
    <name type="common">Red flour beetle</name>
    <dbReference type="NCBI Taxonomy" id="7070"/>
    <lineage>
        <taxon>Eukaryota</taxon>
        <taxon>Metazoa</taxon>
        <taxon>Ecdysozoa</taxon>
        <taxon>Arthropoda</taxon>
        <taxon>Hexapoda</taxon>
        <taxon>Insecta</taxon>
        <taxon>Pterygota</taxon>
        <taxon>Neoptera</taxon>
        <taxon>Endopterygota</taxon>
        <taxon>Coleoptera</taxon>
        <taxon>Polyphaga</taxon>
        <taxon>Cucujiformia</taxon>
        <taxon>Tenebrionidae</taxon>
        <taxon>Tenebrionidae incertae sedis</taxon>
        <taxon>Tribolium</taxon>
    </lineage>
</organism>
<gene>
    <name evidence="1" type="primary">AUGUSTUS-3.0.2_15175</name>
    <name evidence="1" type="ORF">TcasGA2_TC015175</name>
</gene>
<dbReference type="InterPro" id="IPR008551">
    <property type="entry name" value="TANGO2"/>
</dbReference>
<dbReference type="OMA" id="RIFHFEL"/>
<dbReference type="PANTHER" id="PTHR17985">
    <property type="entry name" value="SER/THR-RICH PROTEIN T10 IN DGCR REGION"/>
    <property type="match status" value="1"/>
</dbReference>
<dbReference type="AlphaFoldDB" id="D2A5G9"/>
<reference evidence="1 2" key="1">
    <citation type="journal article" date="2008" name="Nature">
        <title>The genome of the model beetle and pest Tribolium castaneum.</title>
        <authorList>
            <consortium name="Tribolium Genome Sequencing Consortium"/>
            <person name="Richards S."/>
            <person name="Gibbs R.A."/>
            <person name="Weinstock G.M."/>
            <person name="Brown S.J."/>
            <person name="Denell R."/>
            <person name="Beeman R.W."/>
            <person name="Gibbs R."/>
            <person name="Beeman R.W."/>
            <person name="Brown S.J."/>
            <person name="Bucher G."/>
            <person name="Friedrich M."/>
            <person name="Grimmelikhuijzen C.J."/>
            <person name="Klingler M."/>
            <person name="Lorenzen M."/>
            <person name="Richards S."/>
            <person name="Roth S."/>
            <person name="Schroder R."/>
            <person name="Tautz D."/>
            <person name="Zdobnov E.M."/>
            <person name="Muzny D."/>
            <person name="Gibbs R.A."/>
            <person name="Weinstock G.M."/>
            <person name="Attaway T."/>
            <person name="Bell S."/>
            <person name="Buhay C.J."/>
            <person name="Chandrabose M.N."/>
            <person name="Chavez D."/>
            <person name="Clerk-Blankenburg K.P."/>
            <person name="Cree A."/>
            <person name="Dao M."/>
            <person name="Davis C."/>
            <person name="Chacko J."/>
            <person name="Dinh H."/>
            <person name="Dugan-Rocha S."/>
            <person name="Fowler G."/>
            <person name="Garner T.T."/>
            <person name="Garnes J."/>
            <person name="Gnirke A."/>
            <person name="Hawes A."/>
            <person name="Hernandez J."/>
            <person name="Hines S."/>
            <person name="Holder M."/>
            <person name="Hume J."/>
            <person name="Jhangiani S.N."/>
            <person name="Joshi V."/>
            <person name="Khan Z.M."/>
            <person name="Jackson L."/>
            <person name="Kovar C."/>
            <person name="Kowis A."/>
            <person name="Lee S."/>
            <person name="Lewis L.R."/>
            <person name="Margolis J."/>
            <person name="Morgan M."/>
            <person name="Nazareth L.V."/>
            <person name="Nguyen N."/>
            <person name="Okwuonu G."/>
            <person name="Parker D."/>
            <person name="Richards S."/>
            <person name="Ruiz S.J."/>
            <person name="Santibanez J."/>
            <person name="Savard J."/>
            <person name="Scherer S.E."/>
            <person name="Schneider B."/>
            <person name="Sodergren E."/>
            <person name="Tautz D."/>
            <person name="Vattahil S."/>
            <person name="Villasana D."/>
            <person name="White C.S."/>
            <person name="Wright R."/>
            <person name="Park Y."/>
            <person name="Beeman R.W."/>
            <person name="Lord J."/>
            <person name="Oppert B."/>
            <person name="Lorenzen M."/>
            <person name="Brown S."/>
            <person name="Wang L."/>
            <person name="Savard J."/>
            <person name="Tautz D."/>
            <person name="Richards S."/>
            <person name="Weinstock G."/>
            <person name="Gibbs R.A."/>
            <person name="Liu Y."/>
            <person name="Worley K."/>
            <person name="Weinstock G."/>
            <person name="Elsik C.G."/>
            <person name="Reese J.T."/>
            <person name="Elhaik E."/>
            <person name="Landan G."/>
            <person name="Graur D."/>
            <person name="Arensburger P."/>
            <person name="Atkinson P."/>
            <person name="Beeman R.W."/>
            <person name="Beidler J."/>
            <person name="Brown S.J."/>
            <person name="Demuth J.P."/>
            <person name="Drury D.W."/>
            <person name="Du Y.Z."/>
            <person name="Fujiwara H."/>
            <person name="Lorenzen M."/>
            <person name="Maselli V."/>
            <person name="Osanai M."/>
            <person name="Park Y."/>
            <person name="Robertson H.M."/>
            <person name="Tu Z."/>
            <person name="Wang J.J."/>
            <person name="Wang S."/>
            <person name="Richards S."/>
            <person name="Song H."/>
            <person name="Zhang L."/>
            <person name="Sodergren E."/>
            <person name="Werner D."/>
            <person name="Stanke M."/>
            <person name="Morgenstern B."/>
            <person name="Solovyev V."/>
            <person name="Kosarev P."/>
            <person name="Brown G."/>
            <person name="Chen H.C."/>
            <person name="Ermolaeva O."/>
            <person name="Hlavina W."/>
            <person name="Kapustin Y."/>
            <person name="Kiryutin B."/>
            <person name="Kitts P."/>
            <person name="Maglott D."/>
            <person name="Pruitt K."/>
            <person name="Sapojnikov V."/>
            <person name="Souvorov A."/>
            <person name="Mackey A.J."/>
            <person name="Waterhouse R.M."/>
            <person name="Wyder S."/>
            <person name="Zdobnov E.M."/>
            <person name="Zdobnov E.M."/>
            <person name="Wyder S."/>
            <person name="Kriventseva E.V."/>
            <person name="Kadowaki T."/>
            <person name="Bork P."/>
            <person name="Aranda M."/>
            <person name="Bao R."/>
            <person name="Beermann A."/>
            <person name="Berns N."/>
            <person name="Bolognesi R."/>
            <person name="Bonneton F."/>
            <person name="Bopp D."/>
            <person name="Brown S.J."/>
            <person name="Bucher G."/>
            <person name="Butts T."/>
            <person name="Chaumot A."/>
            <person name="Denell R.E."/>
            <person name="Ferrier D.E."/>
            <person name="Friedrich M."/>
            <person name="Gordon C.M."/>
            <person name="Jindra M."/>
            <person name="Klingler M."/>
            <person name="Lan Q."/>
            <person name="Lattorff H.M."/>
            <person name="Laudet V."/>
            <person name="von Levetsow C."/>
            <person name="Liu Z."/>
            <person name="Lutz R."/>
            <person name="Lynch J.A."/>
            <person name="da Fonseca R.N."/>
            <person name="Posnien N."/>
            <person name="Reuter R."/>
            <person name="Roth S."/>
            <person name="Savard J."/>
            <person name="Schinko J.B."/>
            <person name="Schmitt C."/>
            <person name="Schoppmeier M."/>
            <person name="Schroder R."/>
            <person name="Shippy T.D."/>
            <person name="Simonnet F."/>
            <person name="Marques-Souza H."/>
            <person name="Tautz D."/>
            <person name="Tomoyasu Y."/>
            <person name="Trauner J."/>
            <person name="Van der Zee M."/>
            <person name="Vervoort M."/>
            <person name="Wittkopp N."/>
            <person name="Wimmer E.A."/>
            <person name="Yang X."/>
            <person name="Jones A.K."/>
            <person name="Sattelle D.B."/>
            <person name="Ebert P.R."/>
            <person name="Nelson D."/>
            <person name="Scott J.G."/>
            <person name="Beeman R.W."/>
            <person name="Muthukrishnan S."/>
            <person name="Kramer K.J."/>
            <person name="Arakane Y."/>
            <person name="Beeman R.W."/>
            <person name="Zhu Q."/>
            <person name="Hogenkamp D."/>
            <person name="Dixit R."/>
            <person name="Oppert B."/>
            <person name="Jiang H."/>
            <person name="Zou Z."/>
            <person name="Marshall J."/>
            <person name="Elpidina E."/>
            <person name="Vinokurov K."/>
            <person name="Oppert C."/>
            <person name="Zou Z."/>
            <person name="Evans J."/>
            <person name="Lu Z."/>
            <person name="Zhao P."/>
            <person name="Sumathipala N."/>
            <person name="Altincicek B."/>
            <person name="Vilcinskas A."/>
            <person name="Williams M."/>
            <person name="Hultmark D."/>
            <person name="Hetru C."/>
            <person name="Jiang H."/>
            <person name="Grimmelikhuijzen C.J."/>
            <person name="Hauser F."/>
            <person name="Cazzamali G."/>
            <person name="Williamson M."/>
            <person name="Park Y."/>
            <person name="Li B."/>
            <person name="Tanaka Y."/>
            <person name="Predel R."/>
            <person name="Neupert S."/>
            <person name="Schachtner J."/>
            <person name="Verleyen P."/>
            <person name="Raible F."/>
            <person name="Bork P."/>
            <person name="Friedrich M."/>
            <person name="Walden K.K."/>
            <person name="Robertson H.M."/>
            <person name="Angeli S."/>
            <person name="Foret S."/>
            <person name="Bucher G."/>
            <person name="Schuetz S."/>
            <person name="Maleszka R."/>
            <person name="Wimmer E.A."/>
            <person name="Beeman R.W."/>
            <person name="Lorenzen M."/>
            <person name="Tomoyasu Y."/>
            <person name="Miller S.C."/>
            <person name="Grossmann D."/>
            <person name="Bucher G."/>
        </authorList>
    </citation>
    <scope>NUCLEOTIDE SEQUENCE [LARGE SCALE GENOMIC DNA]</scope>
    <source>
        <strain evidence="1 2">Georgia GA2</strain>
    </source>
</reference>
<dbReference type="FunCoup" id="D2A5G9">
    <property type="interactions" value="590"/>
</dbReference>
<sequence length="271" mass="30237">MCILFVYTDPTPPKGGYRLIVASNRDEYYKRPARQAFKCPHTNIIGGRDMEPGREGGMWLGVSLKPQMIKFGALLNVTGAPKREAQAGRGPLVYNYLAGGEPAPEYITKLVPEQYSAFNLFMVEVSNEITCYHHSNSPEDTLTYTGRQVLAFGNSTPQSPFTKVKKGGQKFEEIITNYGGSRARLVQELINLLKCEELHLPDPELEARAPFGVGFLSSIYVRMEEGGYGTRTHSVILVDDGGNVEFVEHTMKEPINPKEPQWDVTTIKAKF</sequence>
<dbReference type="PhylomeDB" id="D2A5G9"/>
<dbReference type="EMBL" id="KQ971345">
    <property type="protein sequence ID" value="EFA05078.1"/>
    <property type="molecule type" value="Genomic_DNA"/>
</dbReference>
<dbReference type="GO" id="GO:0009306">
    <property type="term" value="P:protein secretion"/>
    <property type="evidence" value="ECO:0000318"/>
    <property type="project" value="GO_Central"/>
</dbReference>
<dbReference type="eggNOG" id="KOG2342">
    <property type="taxonomic scope" value="Eukaryota"/>
</dbReference>
<dbReference type="HOGENOM" id="CLU_047037_3_0_1"/>
<keyword evidence="2" id="KW-1185">Reference proteome</keyword>
<dbReference type="PANTHER" id="PTHR17985:SF8">
    <property type="entry name" value="TRANSPORT AND GOLGI ORGANIZATION PROTEIN 2 HOMOLOG"/>
    <property type="match status" value="1"/>
</dbReference>
<reference evidence="1 2" key="2">
    <citation type="journal article" date="2010" name="Nucleic Acids Res.">
        <title>BeetleBase in 2010: revisions to provide comprehensive genomic information for Tribolium castaneum.</title>
        <authorList>
            <person name="Kim H.S."/>
            <person name="Murphy T."/>
            <person name="Xia J."/>
            <person name="Caragea D."/>
            <person name="Park Y."/>
            <person name="Beeman R.W."/>
            <person name="Lorenzen M.D."/>
            <person name="Butcher S."/>
            <person name="Manak J.R."/>
            <person name="Brown S.J."/>
        </authorList>
    </citation>
    <scope>GENOME REANNOTATION</scope>
    <source>
        <strain evidence="1 2">Georgia GA2</strain>
    </source>
</reference>
<dbReference type="GO" id="GO:0005794">
    <property type="term" value="C:Golgi apparatus"/>
    <property type="evidence" value="ECO:0000318"/>
    <property type="project" value="GO_Central"/>
</dbReference>
<dbReference type="KEGG" id="tca:655863"/>
<dbReference type="OrthoDB" id="191601at2759"/>
<dbReference type="STRING" id="7070.D2A5G9"/>
<dbReference type="InParanoid" id="D2A5G9"/>
<evidence type="ECO:0000313" key="2">
    <source>
        <dbReference type="Proteomes" id="UP000007266"/>
    </source>
</evidence>
<name>D2A5G9_TRICA</name>